<gene>
    <name evidence="4" type="ORF">EJQ19_29200</name>
</gene>
<evidence type="ECO:0000313" key="5">
    <source>
        <dbReference type="Proteomes" id="UP000276128"/>
    </source>
</evidence>
<reference evidence="4 5" key="1">
    <citation type="submission" date="2018-12" db="EMBL/GenBank/DDBJ databases">
        <title>Bacillus ochoae sp. nov., Paenibacillus whitsoniae sp. nov., Paenibacillus spiritus sp. nov. Isolated from the Mars Exploration Rover during spacecraft assembly.</title>
        <authorList>
            <person name="Seuylemezian A."/>
            <person name="Vaishampayan P."/>
        </authorList>
    </citation>
    <scope>NUCLEOTIDE SEQUENCE [LARGE SCALE GENOMIC DNA]</scope>
    <source>
        <strain evidence="4 5">MER 54</strain>
    </source>
</reference>
<keyword evidence="2" id="KW-0378">Hydrolase</keyword>
<sequence>MNPIQLDFQKTALVIIDLQKGITRIPGAQGVIDKVAPIVRLFREKGGFITFVNVDFLDGRDRLTPITDQPAASGTPSLPADWAEFVPELGVTQGDHIVTKRNWGAFFGTDLDLQLRRRGIDTIVLCGISTNIGVEMTAREAFQHGYNQIFLTDGMMSTSQDEHDATCKFIFPRIGRSRTSEQFLAEVAENAAN</sequence>
<dbReference type="Gene3D" id="3.40.50.850">
    <property type="entry name" value="Isochorismatase-like"/>
    <property type="match status" value="1"/>
</dbReference>
<dbReference type="InterPro" id="IPR050272">
    <property type="entry name" value="Isochorismatase-like_hydrls"/>
</dbReference>
<dbReference type="PANTHER" id="PTHR43540:SF7">
    <property type="entry name" value="ISOCHORISMATASE FAMILY PROTEIN YECD"/>
    <property type="match status" value="1"/>
</dbReference>
<evidence type="ECO:0000256" key="2">
    <source>
        <dbReference type="ARBA" id="ARBA00022801"/>
    </source>
</evidence>
<name>A0A430J527_9BACL</name>
<dbReference type="CDD" id="cd00431">
    <property type="entry name" value="cysteine_hydrolases"/>
    <property type="match status" value="1"/>
</dbReference>
<dbReference type="OrthoDB" id="9796485at2"/>
<dbReference type="AlphaFoldDB" id="A0A430J527"/>
<dbReference type="Proteomes" id="UP000276128">
    <property type="component" value="Unassembled WGS sequence"/>
</dbReference>
<keyword evidence="5" id="KW-1185">Reference proteome</keyword>
<evidence type="ECO:0000259" key="3">
    <source>
        <dbReference type="Pfam" id="PF00857"/>
    </source>
</evidence>
<evidence type="ECO:0000313" key="4">
    <source>
        <dbReference type="EMBL" id="RTE02564.1"/>
    </source>
</evidence>
<dbReference type="RefSeq" id="WP_126144763.1">
    <property type="nucleotide sequence ID" value="NZ_RXHU01000115.1"/>
</dbReference>
<protein>
    <submittedName>
        <fullName evidence="4">Isochorismatase family protein</fullName>
    </submittedName>
</protein>
<comment type="similarity">
    <text evidence="1">Belongs to the isochorismatase family.</text>
</comment>
<organism evidence="4 5">
    <name type="scientific">Paenibacillus whitsoniae</name>
    <dbReference type="NCBI Taxonomy" id="2496558"/>
    <lineage>
        <taxon>Bacteria</taxon>
        <taxon>Bacillati</taxon>
        <taxon>Bacillota</taxon>
        <taxon>Bacilli</taxon>
        <taxon>Bacillales</taxon>
        <taxon>Paenibacillaceae</taxon>
        <taxon>Paenibacillus</taxon>
    </lineage>
</organism>
<dbReference type="Pfam" id="PF00857">
    <property type="entry name" value="Isochorismatase"/>
    <property type="match status" value="1"/>
</dbReference>
<dbReference type="InterPro" id="IPR000868">
    <property type="entry name" value="Isochorismatase-like_dom"/>
</dbReference>
<dbReference type="GO" id="GO:0016787">
    <property type="term" value="F:hydrolase activity"/>
    <property type="evidence" value="ECO:0007669"/>
    <property type="project" value="UniProtKB-KW"/>
</dbReference>
<proteinExistence type="inferred from homology"/>
<dbReference type="SUPFAM" id="SSF52499">
    <property type="entry name" value="Isochorismatase-like hydrolases"/>
    <property type="match status" value="1"/>
</dbReference>
<dbReference type="PANTHER" id="PTHR43540">
    <property type="entry name" value="PEROXYUREIDOACRYLATE/UREIDOACRYLATE AMIDOHYDROLASE-RELATED"/>
    <property type="match status" value="1"/>
</dbReference>
<accession>A0A430J527</accession>
<feature type="domain" description="Isochorismatase-like" evidence="3">
    <location>
        <begin position="11"/>
        <end position="181"/>
    </location>
</feature>
<dbReference type="InterPro" id="IPR036380">
    <property type="entry name" value="Isochorismatase-like_sf"/>
</dbReference>
<evidence type="ECO:0000256" key="1">
    <source>
        <dbReference type="ARBA" id="ARBA00006336"/>
    </source>
</evidence>
<comment type="caution">
    <text evidence="4">The sequence shown here is derived from an EMBL/GenBank/DDBJ whole genome shotgun (WGS) entry which is preliminary data.</text>
</comment>
<dbReference type="EMBL" id="RXHU01000115">
    <property type="protein sequence ID" value="RTE02564.1"/>
    <property type="molecule type" value="Genomic_DNA"/>
</dbReference>